<keyword evidence="1" id="KW-1133">Transmembrane helix</keyword>
<name>A0A0G0FIJ4_9BACT</name>
<evidence type="ECO:0000313" key="2">
    <source>
        <dbReference type="EMBL" id="KKP87310.1"/>
    </source>
</evidence>
<comment type="caution">
    <text evidence="2">The sequence shown here is derived from an EMBL/GenBank/DDBJ whole genome shotgun (WGS) entry which is preliminary data.</text>
</comment>
<dbReference type="Proteomes" id="UP000034536">
    <property type="component" value="Unassembled WGS sequence"/>
</dbReference>
<feature type="transmembrane region" description="Helical" evidence="1">
    <location>
        <begin position="7"/>
        <end position="25"/>
    </location>
</feature>
<proteinExistence type="predicted"/>
<protein>
    <recommendedName>
        <fullName evidence="4">Cell division protein FtsL</fullName>
    </recommendedName>
</protein>
<keyword evidence="1" id="KW-0472">Membrane</keyword>
<evidence type="ECO:0000256" key="1">
    <source>
        <dbReference type="SAM" id="Phobius"/>
    </source>
</evidence>
<evidence type="ECO:0000313" key="3">
    <source>
        <dbReference type="Proteomes" id="UP000034536"/>
    </source>
</evidence>
<organism evidence="2 3">
    <name type="scientific">Candidatus Roizmanbacteria bacterium GW2011_GWA2_35_8</name>
    <dbReference type="NCBI Taxonomy" id="1618479"/>
    <lineage>
        <taxon>Bacteria</taxon>
        <taxon>Candidatus Roizmaniibacteriota</taxon>
    </lineage>
</organism>
<sequence>MSKLYKLLFWMTILAMVVANIYLFGRSIKVSDEIMSLEKKTRDLHINNVGLAKEVSFFSSLVYAEKAASDLQFVKKSTPTFLNKLGVAYKDQR</sequence>
<accession>A0A0G0FIJ4</accession>
<dbReference type="EMBL" id="LBQX01000002">
    <property type="protein sequence ID" value="KKP87310.1"/>
    <property type="molecule type" value="Genomic_DNA"/>
</dbReference>
<gene>
    <name evidence="2" type="ORF">UR89_C0002G0010</name>
</gene>
<evidence type="ECO:0008006" key="4">
    <source>
        <dbReference type="Google" id="ProtNLM"/>
    </source>
</evidence>
<dbReference type="AlphaFoldDB" id="A0A0G0FIJ4"/>
<keyword evidence="1" id="KW-0812">Transmembrane</keyword>
<reference evidence="2 3" key="1">
    <citation type="journal article" date="2015" name="Nature">
        <title>rRNA introns, odd ribosomes, and small enigmatic genomes across a large radiation of phyla.</title>
        <authorList>
            <person name="Brown C.T."/>
            <person name="Hug L.A."/>
            <person name="Thomas B.C."/>
            <person name="Sharon I."/>
            <person name="Castelle C.J."/>
            <person name="Singh A."/>
            <person name="Wilkins M.J."/>
            <person name="Williams K.H."/>
            <person name="Banfield J.F."/>
        </authorList>
    </citation>
    <scope>NUCLEOTIDE SEQUENCE [LARGE SCALE GENOMIC DNA]</scope>
</reference>